<dbReference type="InterPro" id="IPR036691">
    <property type="entry name" value="Endo/exonu/phosph_ase_sf"/>
</dbReference>
<proteinExistence type="predicted"/>
<name>A0AAD8IEU8_9APIA</name>
<evidence type="ECO:0000313" key="1">
    <source>
        <dbReference type="EMBL" id="KAK1383696.1"/>
    </source>
</evidence>
<dbReference type="PANTHER" id="PTHR33710:SF64">
    <property type="entry name" value="ENDONUCLEASE_EXONUCLEASE_PHOSPHATASE DOMAIN-CONTAINING PROTEIN"/>
    <property type="match status" value="1"/>
</dbReference>
<gene>
    <name evidence="1" type="ORF">POM88_021431</name>
</gene>
<dbReference type="SUPFAM" id="SSF56219">
    <property type="entry name" value="DNase I-like"/>
    <property type="match status" value="1"/>
</dbReference>
<keyword evidence="2" id="KW-1185">Reference proteome</keyword>
<dbReference type="Gene3D" id="3.60.10.10">
    <property type="entry name" value="Endonuclease/exonuclease/phosphatase"/>
    <property type="match status" value="1"/>
</dbReference>
<organism evidence="1 2">
    <name type="scientific">Heracleum sosnowskyi</name>
    <dbReference type="NCBI Taxonomy" id="360622"/>
    <lineage>
        <taxon>Eukaryota</taxon>
        <taxon>Viridiplantae</taxon>
        <taxon>Streptophyta</taxon>
        <taxon>Embryophyta</taxon>
        <taxon>Tracheophyta</taxon>
        <taxon>Spermatophyta</taxon>
        <taxon>Magnoliopsida</taxon>
        <taxon>eudicotyledons</taxon>
        <taxon>Gunneridae</taxon>
        <taxon>Pentapetalae</taxon>
        <taxon>asterids</taxon>
        <taxon>campanulids</taxon>
        <taxon>Apiales</taxon>
        <taxon>Apiaceae</taxon>
        <taxon>Apioideae</taxon>
        <taxon>apioid superclade</taxon>
        <taxon>Tordylieae</taxon>
        <taxon>Tordyliinae</taxon>
        <taxon>Heracleum</taxon>
    </lineage>
</organism>
<reference evidence="1" key="1">
    <citation type="submission" date="2023-02" db="EMBL/GenBank/DDBJ databases">
        <title>Genome of toxic invasive species Heracleum sosnowskyi carries increased number of genes despite the absence of recent whole-genome duplications.</title>
        <authorList>
            <person name="Schelkunov M."/>
            <person name="Shtratnikova V."/>
            <person name="Makarenko M."/>
            <person name="Klepikova A."/>
            <person name="Omelchenko D."/>
            <person name="Novikova G."/>
            <person name="Obukhova E."/>
            <person name="Bogdanov V."/>
            <person name="Penin A."/>
            <person name="Logacheva M."/>
        </authorList>
    </citation>
    <scope>NUCLEOTIDE SEQUENCE</scope>
    <source>
        <strain evidence="1">Hsosn_3</strain>
        <tissue evidence="1">Leaf</tissue>
    </source>
</reference>
<sequence length="215" mass="24642">MEEGVGMEKDDGNSHQRNARKIVESADLMGLEIIGGKDKAIQDIDKQVDQSSDGVSGGLLTTWDKSLFKLVGAEKNQNWVWTTFQTEVTGHFIHIVNVYAPQNSTDKRELSHMLKSKKVDTRDFNSFIGDMNLSEVPMVRGNFTWIGPSNKRSKLDRVLVNFRWMGQIDWIVEASPRRNYDHKVLVLKQSNNDWGPKPFKFFNVWLKDESLNKAL</sequence>
<dbReference type="AlphaFoldDB" id="A0AAD8IEU8"/>
<dbReference type="EMBL" id="JAUIZM010000005">
    <property type="protein sequence ID" value="KAK1383696.1"/>
    <property type="molecule type" value="Genomic_DNA"/>
</dbReference>
<accession>A0AAD8IEU8</accession>
<reference evidence="1" key="2">
    <citation type="submission" date="2023-05" db="EMBL/GenBank/DDBJ databases">
        <authorList>
            <person name="Schelkunov M.I."/>
        </authorList>
    </citation>
    <scope>NUCLEOTIDE SEQUENCE</scope>
    <source>
        <strain evidence="1">Hsosn_3</strain>
        <tissue evidence="1">Leaf</tissue>
    </source>
</reference>
<evidence type="ECO:0000313" key="2">
    <source>
        <dbReference type="Proteomes" id="UP001237642"/>
    </source>
</evidence>
<protein>
    <submittedName>
        <fullName evidence="1">Uncharacterized protein</fullName>
    </submittedName>
</protein>
<dbReference type="Proteomes" id="UP001237642">
    <property type="component" value="Unassembled WGS sequence"/>
</dbReference>
<dbReference type="PANTHER" id="PTHR33710">
    <property type="entry name" value="BNAC02G09200D PROTEIN"/>
    <property type="match status" value="1"/>
</dbReference>
<comment type="caution">
    <text evidence="1">The sequence shown here is derived from an EMBL/GenBank/DDBJ whole genome shotgun (WGS) entry which is preliminary data.</text>
</comment>